<keyword evidence="3" id="KW-0050">Antiport</keyword>
<dbReference type="PANTHER" id="PTHR32507:SF7">
    <property type="entry name" value="K(+)_H(+) ANTIPORTER NHAP2"/>
    <property type="match status" value="1"/>
</dbReference>
<dbReference type="AlphaFoldDB" id="A0A2T4D407"/>
<dbReference type="GO" id="GO:1902600">
    <property type="term" value="P:proton transmembrane transport"/>
    <property type="evidence" value="ECO:0007669"/>
    <property type="project" value="InterPro"/>
</dbReference>
<gene>
    <name evidence="10" type="ORF">C9927_03805</name>
</gene>
<comment type="subcellular location">
    <subcellularLocation>
        <location evidence="1">Cell membrane</location>
        <topology evidence="1">Multi-pass membrane protein</topology>
    </subcellularLocation>
</comment>
<dbReference type="Proteomes" id="UP000242087">
    <property type="component" value="Unassembled WGS sequence"/>
</dbReference>
<evidence type="ECO:0000256" key="5">
    <source>
        <dbReference type="ARBA" id="ARBA00022538"/>
    </source>
</evidence>
<dbReference type="SMART" id="SM01091">
    <property type="entry name" value="CorC_HlyC"/>
    <property type="match status" value="1"/>
</dbReference>
<keyword evidence="5" id="KW-0630">Potassium</keyword>
<evidence type="ECO:0000256" key="1">
    <source>
        <dbReference type="ARBA" id="ARBA00004651"/>
    </source>
</evidence>
<dbReference type="SUPFAM" id="SSF116726">
    <property type="entry name" value="TrkA C-terminal domain-like"/>
    <property type="match status" value="1"/>
</dbReference>
<keyword evidence="7" id="KW-1133">Transmembrane helix</keyword>
<sequence>MLLMGALLVISILAAVVSSRLGAPLLLTFLVIGMLAGEEGLLGIQFNSPEISFFIGSLALVIILFDGGMRTQRERFRVALWPAISLATLGVALTCAITAAGVVWLFDLPWPTALLIGAILSSTDAAAVFGIFQSANLRIKQRVASTLEIESGTNDPMAVILTMTLTAVVVNIDSFTINAMVLDILQQLVLGLFIGWFGGRVFIYMARKISVQFTFFPLLAAASAVVIFALTTSVGGSGFLAVYLMGFVIGNSRLPQLMHILQVQDGLAWLSQIMMFLILGLLVTPSHLLESWPLSLTVAALMIFVARPIAVFISLLPFVFPWREQLFISWVGLRGAVPIILALYPWLSGVPDQELFFDIAFMVVLISLLLQGWTLAPFARWLGLEVPATAEPDRRMPLELVGSKDPMELWGYQVSERSPACDHYWHELRWSVPVEFVGIIRDGEWVLPERRPQVLEGDMVLVVAKVEHLDEVSRVLSAGGSATLLRNSDFFGDFSLKGSLTLADVASFYPTGELDEKIKQLSISDYFKEKFHRRVVVGDQLKLGHVQLTVRELHSTGEIEQVGVKLLDS</sequence>
<dbReference type="GO" id="GO:0015297">
    <property type="term" value="F:antiporter activity"/>
    <property type="evidence" value="ECO:0007669"/>
    <property type="project" value="UniProtKB-KW"/>
</dbReference>
<dbReference type="GO" id="GO:0006813">
    <property type="term" value="P:potassium ion transport"/>
    <property type="evidence" value="ECO:0007669"/>
    <property type="project" value="UniProtKB-KW"/>
</dbReference>
<keyword evidence="8" id="KW-0406">Ion transport</keyword>
<dbReference type="GO" id="GO:0008324">
    <property type="term" value="F:monoatomic cation transmembrane transporter activity"/>
    <property type="evidence" value="ECO:0007669"/>
    <property type="project" value="InterPro"/>
</dbReference>
<keyword evidence="6" id="KW-0812">Transmembrane</keyword>
<dbReference type="InterPro" id="IPR038770">
    <property type="entry name" value="Na+/solute_symporter_sf"/>
</dbReference>
<evidence type="ECO:0000313" key="10">
    <source>
        <dbReference type="EMBL" id="PTB88556.1"/>
    </source>
</evidence>
<dbReference type="PANTHER" id="PTHR32507">
    <property type="entry name" value="NA(+)/H(+) ANTIPORTER 1"/>
    <property type="match status" value="1"/>
</dbReference>
<dbReference type="Gene3D" id="1.20.1530.20">
    <property type="match status" value="1"/>
</dbReference>
<keyword evidence="4" id="KW-1003">Cell membrane</keyword>
<evidence type="ECO:0000256" key="6">
    <source>
        <dbReference type="ARBA" id="ARBA00022692"/>
    </source>
</evidence>
<dbReference type="InterPro" id="IPR006153">
    <property type="entry name" value="Cation/H_exchanger_TM"/>
</dbReference>
<keyword evidence="9" id="KW-0472">Membrane</keyword>
<dbReference type="InterPro" id="IPR036721">
    <property type="entry name" value="RCK_C_sf"/>
</dbReference>
<dbReference type="InterPro" id="IPR005170">
    <property type="entry name" value="Transptr-assoc_dom"/>
</dbReference>
<dbReference type="NCBIfam" id="NF003715">
    <property type="entry name" value="PRK05326.1-2"/>
    <property type="match status" value="1"/>
</dbReference>
<keyword evidence="2" id="KW-0813">Transport</keyword>
<dbReference type="InterPro" id="IPR006037">
    <property type="entry name" value="RCK_C"/>
</dbReference>
<dbReference type="Pfam" id="PF03471">
    <property type="entry name" value="CorC_HlyC"/>
    <property type="match status" value="1"/>
</dbReference>
<dbReference type="NCBIfam" id="NF003714">
    <property type="entry name" value="PRK05326.1-1"/>
    <property type="match status" value="1"/>
</dbReference>
<comment type="caution">
    <text evidence="10">The sequence shown here is derived from an EMBL/GenBank/DDBJ whole genome shotgun (WGS) entry which is preliminary data.</text>
</comment>
<dbReference type="NCBIfam" id="NF003716">
    <property type="entry name" value="PRK05326.1-3"/>
    <property type="match status" value="1"/>
</dbReference>
<dbReference type="Pfam" id="PF00999">
    <property type="entry name" value="Na_H_Exchanger"/>
    <property type="match status" value="1"/>
</dbReference>
<dbReference type="EMBL" id="PYVF01000051">
    <property type="protein sequence ID" value="PTB88556.1"/>
    <property type="molecule type" value="Genomic_DNA"/>
</dbReference>
<dbReference type="GO" id="GO:0005886">
    <property type="term" value="C:plasma membrane"/>
    <property type="evidence" value="ECO:0007669"/>
    <property type="project" value="UniProtKB-SubCell"/>
</dbReference>
<accession>A0A2T4D407</accession>
<dbReference type="Gene3D" id="3.30.70.1450">
    <property type="entry name" value="Regulator of K+ conductance, C-terminal domain"/>
    <property type="match status" value="1"/>
</dbReference>
<evidence type="ECO:0000313" key="11">
    <source>
        <dbReference type="Proteomes" id="UP000242087"/>
    </source>
</evidence>
<evidence type="ECO:0000256" key="7">
    <source>
        <dbReference type="ARBA" id="ARBA00022989"/>
    </source>
</evidence>
<evidence type="ECO:0000256" key="9">
    <source>
        <dbReference type="ARBA" id="ARBA00023136"/>
    </source>
</evidence>
<reference evidence="10 11" key="1">
    <citation type="submission" date="2018-03" db="EMBL/GenBank/DDBJ databases">
        <title>Cross-interface Injection: A General Nanoliter Liquid Handling Method Applied to Single Cells Genome Amplification Automated Nanoliter Liquid Handling Applied to Single Cell Multiple Displacement Amplification.</title>
        <authorList>
            <person name="Yun J."/>
            <person name="Xu P."/>
            <person name="Xu J."/>
            <person name="Dai X."/>
            <person name="Wang Y."/>
            <person name="Zheng X."/>
            <person name="Cao C."/>
            <person name="Yi Q."/>
            <person name="Zhu Y."/>
            <person name="Wang L."/>
            <person name="Dong Z."/>
            <person name="Huang Y."/>
            <person name="Huang L."/>
            <person name="Du W."/>
        </authorList>
    </citation>
    <scope>NUCLEOTIDE SEQUENCE [LARGE SCALE GENOMIC DNA]</scope>
    <source>
        <strain evidence="10 11">A12-4</strain>
    </source>
</reference>
<evidence type="ECO:0000256" key="3">
    <source>
        <dbReference type="ARBA" id="ARBA00022449"/>
    </source>
</evidence>
<evidence type="ECO:0000256" key="8">
    <source>
        <dbReference type="ARBA" id="ARBA00023065"/>
    </source>
</evidence>
<organism evidence="10 11">
    <name type="scientific">Pseudidiomarina aestuarii</name>
    <dbReference type="NCBI Taxonomy" id="624146"/>
    <lineage>
        <taxon>Bacteria</taxon>
        <taxon>Pseudomonadati</taxon>
        <taxon>Pseudomonadota</taxon>
        <taxon>Gammaproteobacteria</taxon>
        <taxon>Alteromonadales</taxon>
        <taxon>Idiomarinaceae</taxon>
        <taxon>Pseudidiomarina</taxon>
    </lineage>
</organism>
<protein>
    <submittedName>
        <fullName evidence="10">Potassium/proton antiporter</fullName>
    </submittedName>
</protein>
<keyword evidence="5" id="KW-0633">Potassium transport</keyword>
<dbReference type="PROSITE" id="PS51202">
    <property type="entry name" value="RCK_C"/>
    <property type="match status" value="1"/>
</dbReference>
<evidence type="ECO:0000256" key="4">
    <source>
        <dbReference type="ARBA" id="ARBA00022475"/>
    </source>
</evidence>
<proteinExistence type="predicted"/>
<evidence type="ECO:0000256" key="2">
    <source>
        <dbReference type="ARBA" id="ARBA00022448"/>
    </source>
</evidence>
<name>A0A2T4D407_9GAMM</name>